<feature type="region of interest" description="Disordered" evidence="12">
    <location>
        <begin position="67"/>
        <end position="98"/>
    </location>
</feature>
<evidence type="ECO:0000256" key="2">
    <source>
        <dbReference type="ARBA" id="ARBA00013163"/>
    </source>
</evidence>
<organism evidence="14 15">
    <name type="scientific">Cyanidioschyzon merolae (strain NIES-3377 / 10D)</name>
    <name type="common">Unicellular red alga</name>
    <dbReference type="NCBI Taxonomy" id="280699"/>
    <lineage>
        <taxon>Eukaryota</taxon>
        <taxon>Rhodophyta</taxon>
        <taxon>Bangiophyceae</taxon>
        <taxon>Cyanidiales</taxon>
        <taxon>Cyanidiaceae</taxon>
        <taxon>Cyanidioschyzon</taxon>
    </lineage>
</organism>
<gene>
    <name evidence="14" type="ORF">CYME_CMO098C</name>
</gene>
<comment type="similarity">
    <text evidence="1">Belongs to the class-II aminoacyl-tRNA synthetase family.</text>
</comment>
<dbReference type="Pfam" id="PF03129">
    <property type="entry name" value="HGTP_anticodon"/>
    <property type="match status" value="1"/>
</dbReference>
<evidence type="ECO:0000256" key="3">
    <source>
        <dbReference type="ARBA" id="ARBA00022598"/>
    </source>
</evidence>
<dbReference type="Gramene" id="CMO098CT">
    <property type="protein sequence ID" value="CMO098CT"/>
    <property type="gene ID" value="CMO098C"/>
</dbReference>
<dbReference type="EC" id="6.1.1.3" evidence="2"/>
<keyword evidence="6" id="KW-0862">Zinc</keyword>
<dbReference type="InterPro" id="IPR047246">
    <property type="entry name" value="ThrRS_anticodon"/>
</dbReference>
<evidence type="ECO:0000256" key="7">
    <source>
        <dbReference type="ARBA" id="ARBA00022840"/>
    </source>
</evidence>
<protein>
    <recommendedName>
        <fullName evidence="2">threonine--tRNA ligase</fullName>
        <ecNumber evidence="2">6.1.1.3</ecNumber>
    </recommendedName>
    <alternativeName>
        <fullName evidence="10">Threonyl-tRNA synthetase</fullName>
    </alternativeName>
</protein>
<dbReference type="InterPro" id="IPR033728">
    <property type="entry name" value="ThrRS_core"/>
</dbReference>
<dbReference type="SUPFAM" id="SSF55186">
    <property type="entry name" value="ThrRS/AlaRS common domain"/>
    <property type="match status" value="1"/>
</dbReference>
<dbReference type="PANTHER" id="PTHR11451">
    <property type="entry name" value="THREONINE-TRNA LIGASE"/>
    <property type="match status" value="1"/>
</dbReference>
<dbReference type="Gene3D" id="3.30.54.20">
    <property type="match status" value="1"/>
</dbReference>
<dbReference type="Pfam" id="PF00587">
    <property type="entry name" value="tRNA-synt_2b"/>
    <property type="match status" value="1"/>
</dbReference>
<evidence type="ECO:0000256" key="12">
    <source>
        <dbReference type="SAM" id="MobiDB-lite"/>
    </source>
</evidence>
<sequence length="677" mass="77194">MLTRAENRGFVRLLFISRLGLLRTPSTFGRWATACAPQRRVRVEQTARPLAHCCGVRGLRSCSAASTPRTSQQANASQKAPVAAGDATGTSRLDALPTNETNPRLLRIRHTCAHVMAMAVQRIFPEAKVTIGPWIDNGFYYDFDISHPFSPQDLERIKQVMDEIILADLPLKCVALSREEARARVEALGEPYKLEILDSITEEPITIYSVGDDWWDLCAGPHVARTGEINPEAVQLEGVAGAYWRGDESKPMLQRIYGTAWETPEQLQEYLRRREEAKRRDHRVLGERLGLFSIQQDLAGPGLVFWHPKGAFIRNMIETFWKDAHLADGYQLLYTPHLSDRELFRVSGHVDFYAESMFKPIECESREIIAKPMNCPHHVLVYKSKLRSYRELPVRFAELGTVYRYERSGTLHGLMRVRGFTQDDAHIFCTFDQLRSEIKRVLDLTETILSRFGFRDYQVHLSTRPKVSIGSEEAWSRSEQALRLALEDKGWSFTVDEGEGAFYGAKIDLKVRDALGRLWQCSTIQCDFNLPERFNLEYVASDGSRERPVMVHRAIFGSLERFFGILIENSAGDFPLWLAPIQLRLLPVSDKFLPFCEQVVDKARRRRLRAEIDLSANRLGKKVLNAEEEHIPYMAIVGKREVESDALSMRSRHKGDLGSVPVDEILARLECEASMQL</sequence>
<dbReference type="NCBIfam" id="TIGR00418">
    <property type="entry name" value="thrS"/>
    <property type="match status" value="1"/>
</dbReference>
<dbReference type="FunFam" id="3.30.54.20:FF:000002">
    <property type="entry name" value="Threonine--tRNA ligase"/>
    <property type="match status" value="1"/>
</dbReference>
<evidence type="ECO:0000256" key="9">
    <source>
        <dbReference type="ARBA" id="ARBA00023146"/>
    </source>
</evidence>
<dbReference type="PRINTS" id="PR01047">
    <property type="entry name" value="TRNASYNTHTHR"/>
</dbReference>
<dbReference type="CDD" id="cd00860">
    <property type="entry name" value="ThrRS_anticodon"/>
    <property type="match status" value="1"/>
</dbReference>
<evidence type="ECO:0000256" key="5">
    <source>
        <dbReference type="ARBA" id="ARBA00022741"/>
    </source>
</evidence>
<keyword evidence="3 14" id="KW-0436">Ligase</keyword>
<dbReference type="GO" id="GO:0009507">
    <property type="term" value="C:chloroplast"/>
    <property type="evidence" value="ECO:0007669"/>
    <property type="project" value="EnsemblPlants"/>
</dbReference>
<dbReference type="GO" id="GO:0005524">
    <property type="term" value="F:ATP binding"/>
    <property type="evidence" value="ECO:0007669"/>
    <property type="project" value="UniProtKB-KW"/>
</dbReference>
<dbReference type="RefSeq" id="XP_005537510.1">
    <property type="nucleotide sequence ID" value="XM_005537453.1"/>
</dbReference>
<dbReference type="HOGENOM" id="CLU_008554_0_1_1"/>
<dbReference type="Gene3D" id="3.30.980.10">
    <property type="entry name" value="Threonyl-trna Synthetase, Chain A, domain 2"/>
    <property type="match status" value="1"/>
</dbReference>
<reference evidence="14 15" key="2">
    <citation type="journal article" date="2007" name="BMC Biol.">
        <title>A 100%-complete sequence reveals unusually simple genomic features in the hot-spring red alga Cyanidioschyzon merolae.</title>
        <authorList>
            <person name="Nozaki H."/>
            <person name="Takano H."/>
            <person name="Misumi O."/>
            <person name="Terasawa K."/>
            <person name="Matsuzaki M."/>
            <person name="Maruyama S."/>
            <person name="Nishida K."/>
            <person name="Yagisawa F."/>
            <person name="Yoshida Y."/>
            <person name="Fujiwara T."/>
            <person name="Takio S."/>
            <person name="Tamura K."/>
            <person name="Chung S.J."/>
            <person name="Nakamura S."/>
            <person name="Kuroiwa H."/>
            <person name="Tanaka K."/>
            <person name="Sato N."/>
            <person name="Kuroiwa T."/>
        </authorList>
    </citation>
    <scope>NUCLEOTIDE SEQUENCE [LARGE SCALE GENOMIC DNA]</scope>
    <source>
        <strain evidence="14 15">10D</strain>
    </source>
</reference>
<dbReference type="InterPro" id="IPR006195">
    <property type="entry name" value="aa-tRNA-synth_II"/>
</dbReference>
<dbReference type="Gene3D" id="3.30.930.10">
    <property type="entry name" value="Bira Bifunctional Protein, Domain 2"/>
    <property type="match status" value="1"/>
</dbReference>
<keyword evidence="5" id="KW-0547">Nucleotide-binding</keyword>
<proteinExistence type="inferred from homology"/>
<dbReference type="InterPro" id="IPR002314">
    <property type="entry name" value="aa-tRNA-synt_IIb"/>
</dbReference>
<dbReference type="InterPro" id="IPR036621">
    <property type="entry name" value="Anticodon-bd_dom_sf"/>
</dbReference>
<comment type="catalytic activity">
    <reaction evidence="11">
        <text>tRNA(Thr) + L-threonine + ATP = L-threonyl-tRNA(Thr) + AMP + diphosphate + H(+)</text>
        <dbReference type="Rhea" id="RHEA:24624"/>
        <dbReference type="Rhea" id="RHEA-COMP:9670"/>
        <dbReference type="Rhea" id="RHEA-COMP:9704"/>
        <dbReference type="ChEBI" id="CHEBI:15378"/>
        <dbReference type="ChEBI" id="CHEBI:30616"/>
        <dbReference type="ChEBI" id="CHEBI:33019"/>
        <dbReference type="ChEBI" id="CHEBI:57926"/>
        <dbReference type="ChEBI" id="CHEBI:78442"/>
        <dbReference type="ChEBI" id="CHEBI:78534"/>
        <dbReference type="ChEBI" id="CHEBI:456215"/>
        <dbReference type="EC" id="6.1.1.3"/>
    </reaction>
</comment>
<feature type="domain" description="Aminoacyl-transfer RNA synthetases class-II family profile" evidence="13">
    <location>
        <begin position="281"/>
        <end position="587"/>
    </location>
</feature>
<evidence type="ECO:0000256" key="6">
    <source>
        <dbReference type="ARBA" id="ARBA00022833"/>
    </source>
</evidence>
<evidence type="ECO:0000313" key="14">
    <source>
        <dbReference type="EMBL" id="BAM81474.1"/>
    </source>
</evidence>
<keyword evidence="15" id="KW-1185">Reference proteome</keyword>
<dbReference type="SUPFAM" id="SSF52954">
    <property type="entry name" value="Class II aaRS ABD-related"/>
    <property type="match status" value="1"/>
</dbReference>
<name>M1V9F4_CYAM1</name>
<dbReference type="EMBL" id="AP006497">
    <property type="protein sequence ID" value="BAM81474.1"/>
    <property type="molecule type" value="Genomic_DNA"/>
</dbReference>
<keyword evidence="7" id="KW-0067">ATP-binding</keyword>
<evidence type="ECO:0000256" key="10">
    <source>
        <dbReference type="ARBA" id="ARBA00031900"/>
    </source>
</evidence>
<evidence type="ECO:0000256" key="1">
    <source>
        <dbReference type="ARBA" id="ARBA00008226"/>
    </source>
</evidence>
<dbReference type="Gene3D" id="3.40.50.800">
    <property type="entry name" value="Anticodon-binding domain"/>
    <property type="match status" value="1"/>
</dbReference>
<dbReference type="GO" id="GO:0006435">
    <property type="term" value="P:threonyl-tRNA aminoacylation"/>
    <property type="evidence" value="ECO:0007669"/>
    <property type="project" value="InterPro"/>
</dbReference>
<dbReference type="STRING" id="280699.M1V9F4"/>
<dbReference type="OMA" id="EDKGWEY"/>
<dbReference type="SUPFAM" id="SSF55681">
    <property type="entry name" value="Class II aaRS and biotin synthetases"/>
    <property type="match status" value="1"/>
</dbReference>
<dbReference type="FunFam" id="3.30.930.10:FF:000002">
    <property type="entry name" value="Threonine--tRNA ligase"/>
    <property type="match status" value="1"/>
</dbReference>
<keyword evidence="9" id="KW-0030">Aminoacyl-tRNA synthetase</keyword>
<dbReference type="CDD" id="cd00771">
    <property type="entry name" value="ThrRS_core"/>
    <property type="match status" value="1"/>
</dbReference>
<dbReference type="GO" id="GO:0046872">
    <property type="term" value="F:metal ion binding"/>
    <property type="evidence" value="ECO:0007669"/>
    <property type="project" value="UniProtKB-KW"/>
</dbReference>
<accession>M1V9F4</accession>
<dbReference type="SMART" id="SM00863">
    <property type="entry name" value="tRNA_SAD"/>
    <property type="match status" value="1"/>
</dbReference>
<dbReference type="Proteomes" id="UP000007014">
    <property type="component" value="Chromosome 15"/>
</dbReference>
<feature type="compositionally biased region" description="Polar residues" evidence="12">
    <location>
        <begin position="67"/>
        <end position="78"/>
    </location>
</feature>
<keyword evidence="4" id="KW-0479">Metal-binding</keyword>
<dbReference type="InterPro" id="IPR045864">
    <property type="entry name" value="aa-tRNA-synth_II/BPL/LPL"/>
</dbReference>
<evidence type="ECO:0000256" key="4">
    <source>
        <dbReference type="ARBA" id="ARBA00022723"/>
    </source>
</evidence>
<evidence type="ECO:0000313" key="15">
    <source>
        <dbReference type="Proteomes" id="UP000007014"/>
    </source>
</evidence>
<dbReference type="FunFam" id="3.40.50.800:FF:000001">
    <property type="entry name" value="Threonine--tRNA ligase"/>
    <property type="match status" value="1"/>
</dbReference>
<dbReference type="Pfam" id="PF07973">
    <property type="entry name" value="tRNA_SAD"/>
    <property type="match status" value="1"/>
</dbReference>
<keyword evidence="8" id="KW-0648">Protein biosynthesis</keyword>
<dbReference type="GeneID" id="16995590"/>
<dbReference type="InterPro" id="IPR018163">
    <property type="entry name" value="Thr/Ala-tRNA-synth_IIc_edit"/>
</dbReference>
<reference evidence="14 15" key="1">
    <citation type="journal article" date="2004" name="Nature">
        <title>Genome sequence of the ultrasmall unicellular red alga Cyanidioschyzon merolae 10D.</title>
        <authorList>
            <person name="Matsuzaki M."/>
            <person name="Misumi O."/>
            <person name="Shin-i T."/>
            <person name="Maruyama S."/>
            <person name="Takahara M."/>
            <person name="Miyagishima S."/>
            <person name="Mori T."/>
            <person name="Nishida K."/>
            <person name="Yagisawa F."/>
            <person name="Nishida K."/>
            <person name="Yoshida Y."/>
            <person name="Nishimura Y."/>
            <person name="Nakao S."/>
            <person name="Kobayashi T."/>
            <person name="Momoyama Y."/>
            <person name="Higashiyama T."/>
            <person name="Minoda A."/>
            <person name="Sano M."/>
            <person name="Nomoto H."/>
            <person name="Oishi K."/>
            <person name="Hayashi H."/>
            <person name="Ohta F."/>
            <person name="Nishizaka S."/>
            <person name="Haga S."/>
            <person name="Miura S."/>
            <person name="Morishita T."/>
            <person name="Kabeya Y."/>
            <person name="Terasawa K."/>
            <person name="Suzuki Y."/>
            <person name="Ishii Y."/>
            <person name="Asakawa S."/>
            <person name="Takano H."/>
            <person name="Ohta N."/>
            <person name="Kuroiwa H."/>
            <person name="Tanaka K."/>
            <person name="Shimizu N."/>
            <person name="Sugano S."/>
            <person name="Sato N."/>
            <person name="Nozaki H."/>
            <person name="Ogasawara N."/>
            <person name="Kohara Y."/>
            <person name="Kuroiwa T."/>
        </authorList>
    </citation>
    <scope>NUCLEOTIDE SEQUENCE [LARGE SCALE GENOMIC DNA]</scope>
    <source>
        <strain evidence="14 15">10D</strain>
    </source>
</reference>
<dbReference type="GO" id="GO:0004829">
    <property type="term" value="F:threonine-tRNA ligase activity"/>
    <property type="evidence" value="ECO:0007669"/>
    <property type="project" value="UniProtKB-EC"/>
</dbReference>
<evidence type="ECO:0000256" key="11">
    <source>
        <dbReference type="ARBA" id="ARBA00049515"/>
    </source>
</evidence>
<dbReference type="InterPro" id="IPR002320">
    <property type="entry name" value="Thr-tRNA-ligase_IIa"/>
</dbReference>
<dbReference type="OrthoDB" id="5423599at2759"/>
<dbReference type="PROSITE" id="PS50862">
    <property type="entry name" value="AA_TRNA_LIGASE_II"/>
    <property type="match status" value="1"/>
</dbReference>
<evidence type="ECO:0000256" key="8">
    <source>
        <dbReference type="ARBA" id="ARBA00022917"/>
    </source>
</evidence>
<dbReference type="eggNOG" id="KOG1637">
    <property type="taxonomic scope" value="Eukaryota"/>
</dbReference>
<dbReference type="InterPro" id="IPR012947">
    <property type="entry name" value="tRNA_SAD"/>
</dbReference>
<dbReference type="InterPro" id="IPR004154">
    <property type="entry name" value="Anticodon-bd"/>
</dbReference>
<evidence type="ECO:0000259" key="13">
    <source>
        <dbReference type="PROSITE" id="PS50862"/>
    </source>
</evidence>
<dbReference type="AlphaFoldDB" id="M1V9F4"/>
<dbReference type="HAMAP" id="MF_00184">
    <property type="entry name" value="Thr_tRNA_synth"/>
    <property type="match status" value="1"/>
</dbReference>
<dbReference type="KEGG" id="cme:CYME_CMO098C"/>
<dbReference type="GO" id="GO:0005739">
    <property type="term" value="C:mitochondrion"/>
    <property type="evidence" value="ECO:0007669"/>
    <property type="project" value="EnsemblPlants"/>
</dbReference>
<dbReference type="PANTHER" id="PTHR11451:SF44">
    <property type="entry name" value="THREONINE--TRNA LIGASE, CHLOROPLASTIC_MITOCHONDRIAL 2"/>
    <property type="match status" value="1"/>
</dbReference>